<reference evidence="12 13" key="1">
    <citation type="journal article" date="2013" name="Nat. Genet.">
        <title>The genome of the hydatid tapeworm Echinococcus granulosus.</title>
        <authorList>
            <person name="Zheng H."/>
            <person name="Zhang W."/>
            <person name="Zhang L."/>
            <person name="Zhang Z."/>
            <person name="Li J."/>
            <person name="Lu G."/>
            <person name="Zhu Y."/>
            <person name="Wang Y."/>
            <person name="Huang Y."/>
            <person name="Liu J."/>
            <person name="Kang H."/>
            <person name="Chen J."/>
            <person name="Wang L."/>
            <person name="Chen A."/>
            <person name="Yu S."/>
            <person name="Gao Z."/>
            <person name="Jin L."/>
            <person name="Gu W."/>
            <person name="Wang Z."/>
            <person name="Zhao L."/>
            <person name="Shi B."/>
            <person name="Wen H."/>
            <person name="Lin R."/>
            <person name="Jones M.K."/>
            <person name="Brejova B."/>
            <person name="Vinar T."/>
            <person name="Zhao G."/>
            <person name="McManus D.P."/>
            <person name="Chen Z."/>
            <person name="Zhou Y."/>
            <person name="Wang S."/>
        </authorList>
    </citation>
    <scope>NUCLEOTIDE SEQUENCE [LARGE SCALE GENOMIC DNA]</scope>
</reference>
<evidence type="ECO:0000256" key="9">
    <source>
        <dbReference type="SAM" id="MobiDB-lite"/>
    </source>
</evidence>
<protein>
    <submittedName>
        <fullName evidence="12">Guanine nucleotide-binding protein subunit gamma-1</fullName>
    </submittedName>
</protein>
<proteinExistence type="inferred from homology"/>
<comment type="caution">
    <text evidence="12">The sequence shown here is derived from an EMBL/GenBank/DDBJ whole genome shotgun (WGS) entry which is preliminary data.</text>
</comment>
<keyword evidence="7" id="KW-0449">Lipoprotein</keyword>
<dbReference type="EMBL" id="APAU02000042">
    <property type="protein sequence ID" value="EUB59570.1"/>
    <property type="molecule type" value="Genomic_DNA"/>
</dbReference>
<dbReference type="GeneID" id="36341312"/>
<dbReference type="GO" id="GO:0005834">
    <property type="term" value="C:heterotrimeric G-protein complex"/>
    <property type="evidence" value="ECO:0007669"/>
    <property type="project" value="InterPro"/>
</dbReference>
<evidence type="ECO:0000256" key="5">
    <source>
        <dbReference type="ARBA" id="ARBA00023136"/>
    </source>
</evidence>
<comment type="similarity">
    <text evidence="2">Belongs to the G protein gamma family.</text>
</comment>
<keyword evidence="5" id="KW-0472">Membrane</keyword>
<sequence>MHQVYSILINPLIASLATSVLWLSPPDVKDSRGERESERQRGSAENLNVRAHFKTPPLANQPSKCGHARMGEGERTQKVAMSTLNQQRKVVEQLRLEAGLHRRPVSECIRDMIGFIEQYRDKDCLVNGFASKKDNPFQEKGGCQLL</sequence>
<dbReference type="GO" id="GO:0031681">
    <property type="term" value="F:G-protein beta-subunit binding"/>
    <property type="evidence" value="ECO:0007669"/>
    <property type="project" value="InterPro"/>
</dbReference>
<dbReference type="SUPFAM" id="SSF48670">
    <property type="entry name" value="Transducin (heterotrimeric G protein), gamma chain"/>
    <property type="match status" value="1"/>
</dbReference>
<dbReference type="SMART" id="SM00224">
    <property type="entry name" value="GGL"/>
    <property type="match status" value="1"/>
</dbReference>
<dbReference type="SMART" id="SM01224">
    <property type="entry name" value="G_gamma"/>
    <property type="match status" value="1"/>
</dbReference>
<evidence type="ECO:0000256" key="4">
    <source>
        <dbReference type="ARBA" id="ARBA00022481"/>
    </source>
</evidence>
<dbReference type="Gene3D" id="4.10.260.10">
    <property type="entry name" value="Transducin (heterotrimeric G protein), gamma chain"/>
    <property type="match status" value="1"/>
</dbReference>
<dbReference type="AlphaFoldDB" id="W6UDW1"/>
<evidence type="ECO:0000256" key="1">
    <source>
        <dbReference type="ARBA" id="ARBA00004342"/>
    </source>
</evidence>
<evidence type="ECO:0000313" key="12">
    <source>
        <dbReference type="EMBL" id="EUB59570.1"/>
    </source>
</evidence>
<dbReference type="STRING" id="6210.W6UDW1"/>
<gene>
    <name evidence="12" type="ORF">EGR_05597</name>
</gene>
<evidence type="ECO:0000259" key="11">
    <source>
        <dbReference type="PROSITE" id="PS50058"/>
    </source>
</evidence>
<keyword evidence="13" id="KW-1185">Reference proteome</keyword>
<dbReference type="Proteomes" id="UP000019149">
    <property type="component" value="Unassembled WGS sequence"/>
</dbReference>
<evidence type="ECO:0000256" key="10">
    <source>
        <dbReference type="SAM" id="SignalP"/>
    </source>
</evidence>
<dbReference type="PROSITE" id="PS50058">
    <property type="entry name" value="G_PROTEIN_GAMMA"/>
    <property type="match status" value="1"/>
</dbReference>
<feature type="region of interest" description="Disordered" evidence="9">
    <location>
        <begin position="27"/>
        <end position="73"/>
    </location>
</feature>
<dbReference type="FunFam" id="4.10.260.10:FF:000001">
    <property type="entry name" value="Guanine nucleotide-binding protein subunit gamma"/>
    <property type="match status" value="1"/>
</dbReference>
<dbReference type="Pfam" id="PF00631">
    <property type="entry name" value="G-gamma"/>
    <property type="match status" value="1"/>
</dbReference>
<keyword evidence="10" id="KW-0732">Signal</keyword>
<evidence type="ECO:0000256" key="2">
    <source>
        <dbReference type="ARBA" id="ARBA00007431"/>
    </source>
</evidence>
<keyword evidence="8" id="KW-0636">Prenylation</keyword>
<evidence type="ECO:0000256" key="8">
    <source>
        <dbReference type="ARBA" id="ARBA00023289"/>
    </source>
</evidence>
<feature type="domain" description="G protein gamma" evidence="11">
    <location>
        <begin position="80"/>
        <end position="146"/>
    </location>
</feature>
<dbReference type="KEGG" id="egl:EGR_05597"/>
<dbReference type="InterPro" id="IPR036284">
    <property type="entry name" value="GGL_sf"/>
</dbReference>
<dbReference type="GO" id="GO:0007186">
    <property type="term" value="P:G protein-coupled receptor signaling pathway"/>
    <property type="evidence" value="ECO:0007669"/>
    <property type="project" value="InterPro"/>
</dbReference>
<feature type="chain" id="PRO_5004884994" evidence="10">
    <location>
        <begin position="23"/>
        <end position="146"/>
    </location>
</feature>
<dbReference type="InterPro" id="IPR015898">
    <property type="entry name" value="G-protein_gamma-like_dom"/>
</dbReference>
<accession>W6UDW1</accession>
<feature type="signal peptide" evidence="10">
    <location>
        <begin position="1"/>
        <end position="22"/>
    </location>
</feature>
<name>W6UDW1_ECHGR</name>
<comment type="subcellular location">
    <subcellularLocation>
        <location evidence="1">Cell membrane</location>
        <topology evidence="1">Lipid-anchor</topology>
        <orientation evidence="1">Cytoplasmic side</orientation>
    </subcellularLocation>
</comment>
<dbReference type="PANTHER" id="PTHR13809">
    <property type="entry name" value="GUANINE NUCLEOTIDE-BINDING PROTEIN GAMMA SUBUNIT"/>
    <property type="match status" value="1"/>
</dbReference>
<dbReference type="InterPro" id="IPR001770">
    <property type="entry name" value="G-protein_gamma"/>
</dbReference>
<keyword evidence="3" id="KW-1003">Cell membrane</keyword>
<dbReference type="RefSeq" id="XP_024350766.1">
    <property type="nucleotide sequence ID" value="XM_024494846.1"/>
</dbReference>
<dbReference type="CTD" id="36341312"/>
<evidence type="ECO:0000256" key="6">
    <source>
        <dbReference type="ARBA" id="ARBA00023224"/>
    </source>
</evidence>
<evidence type="ECO:0000256" key="7">
    <source>
        <dbReference type="ARBA" id="ARBA00023288"/>
    </source>
</evidence>
<keyword evidence="6" id="KW-0807">Transducer</keyword>
<dbReference type="CDD" id="cd00068">
    <property type="entry name" value="GGL"/>
    <property type="match status" value="1"/>
</dbReference>
<keyword evidence="4" id="KW-0488">Methylation</keyword>
<feature type="compositionally biased region" description="Basic and acidic residues" evidence="9">
    <location>
        <begin position="27"/>
        <end position="42"/>
    </location>
</feature>
<evidence type="ECO:0000256" key="3">
    <source>
        <dbReference type="ARBA" id="ARBA00022475"/>
    </source>
</evidence>
<organism evidence="12 13">
    <name type="scientific">Echinococcus granulosus</name>
    <name type="common">Hydatid tapeworm</name>
    <dbReference type="NCBI Taxonomy" id="6210"/>
    <lineage>
        <taxon>Eukaryota</taxon>
        <taxon>Metazoa</taxon>
        <taxon>Spiralia</taxon>
        <taxon>Lophotrochozoa</taxon>
        <taxon>Platyhelminthes</taxon>
        <taxon>Cestoda</taxon>
        <taxon>Eucestoda</taxon>
        <taxon>Cyclophyllidea</taxon>
        <taxon>Taeniidae</taxon>
        <taxon>Echinococcus</taxon>
        <taxon>Echinococcus granulosus group</taxon>
    </lineage>
</organism>
<evidence type="ECO:0000313" key="13">
    <source>
        <dbReference type="Proteomes" id="UP000019149"/>
    </source>
</evidence>
<dbReference type="OrthoDB" id="6264244at2759"/>